<accession>A0A343VRB3</accession>
<gene>
    <name evidence="2" type="ORF">B5P44_p00142</name>
</gene>
<geneLocation type="plasmid" evidence="2">
    <name>pCBMA213_1</name>
</geneLocation>
<name>A0A343VRB3_9MYCO</name>
<proteinExistence type="predicted"/>
<reference evidence="2" key="1">
    <citation type="journal article" date="2018" name="Front. Microbiol.">
        <title>Beyond the Limits: tRNA Array Units in Mycobacterium Genomes.</title>
        <authorList>
            <person name="Morgado S.M."/>
            <person name="Vicente A.C."/>
        </authorList>
    </citation>
    <scope>NUCLEOTIDE SEQUENCE</scope>
    <source>
        <strain evidence="2">CBMA 213</strain>
        <plasmid evidence="2">pCBMA213_1</plasmid>
    </source>
</reference>
<organism evidence="2">
    <name type="scientific">Mycolicibacterium sp. CBMA 213</name>
    <dbReference type="NCBI Taxonomy" id="1968788"/>
    <lineage>
        <taxon>Bacteria</taxon>
        <taxon>Bacillati</taxon>
        <taxon>Actinomycetota</taxon>
        <taxon>Actinomycetes</taxon>
        <taxon>Mycobacteriales</taxon>
        <taxon>Mycobacteriaceae</taxon>
        <taxon>Mycolicibacterium</taxon>
    </lineage>
</organism>
<dbReference type="AlphaFoldDB" id="A0A343VRB3"/>
<keyword evidence="2" id="KW-0614">Plasmid</keyword>
<evidence type="ECO:0000256" key="1">
    <source>
        <dbReference type="SAM" id="MobiDB-lite"/>
    </source>
</evidence>
<sequence>MSSDSSAKAAEIGAQLAEEVHDGAQAEAQRPRARTGHPTFDALMDRSEERSRNLSEHGIAMAAKAAAAFTAEAFEQSGDAG</sequence>
<evidence type="ECO:0000313" key="2">
    <source>
        <dbReference type="EMBL" id="AVN58437.1"/>
    </source>
</evidence>
<dbReference type="RefSeq" id="WP_155921891.1">
    <property type="nucleotide sequence ID" value="NZ_MF600313.1"/>
</dbReference>
<feature type="region of interest" description="Disordered" evidence="1">
    <location>
        <begin position="1"/>
        <end position="56"/>
    </location>
</feature>
<dbReference type="EMBL" id="MF600313">
    <property type="protein sequence ID" value="AVN58437.1"/>
    <property type="molecule type" value="Genomic_DNA"/>
</dbReference>
<feature type="compositionally biased region" description="Basic and acidic residues" evidence="1">
    <location>
        <begin position="43"/>
        <end position="55"/>
    </location>
</feature>
<protein>
    <submittedName>
        <fullName evidence="2">Uncharacterized protein</fullName>
    </submittedName>
</protein>